<accession>A0ABD0R3G0</accession>
<dbReference type="Proteomes" id="UP001529510">
    <property type="component" value="Unassembled WGS sequence"/>
</dbReference>
<feature type="non-terminal residue" evidence="2">
    <location>
        <position position="151"/>
    </location>
</feature>
<protein>
    <submittedName>
        <fullName evidence="2">Uncharacterized protein</fullName>
    </submittedName>
</protein>
<feature type="compositionally biased region" description="Polar residues" evidence="1">
    <location>
        <begin position="141"/>
        <end position="151"/>
    </location>
</feature>
<reference evidence="2 3" key="1">
    <citation type="submission" date="2024-05" db="EMBL/GenBank/DDBJ databases">
        <title>Genome sequencing and assembly of Indian major carp, Cirrhinus mrigala (Hamilton, 1822).</title>
        <authorList>
            <person name="Mohindra V."/>
            <person name="Chowdhury L.M."/>
            <person name="Lal K."/>
            <person name="Jena J.K."/>
        </authorList>
    </citation>
    <scope>NUCLEOTIDE SEQUENCE [LARGE SCALE GENOMIC DNA]</scope>
    <source>
        <strain evidence="2">CM1030</strain>
        <tissue evidence="2">Blood</tissue>
    </source>
</reference>
<gene>
    <name evidence="2" type="ORF">M9458_011353</name>
</gene>
<proteinExistence type="predicted"/>
<feature type="compositionally biased region" description="Polar residues" evidence="1">
    <location>
        <begin position="38"/>
        <end position="52"/>
    </location>
</feature>
<evidence type="ECO:0000313" key="3">
    <source>
        <dbReference type="Proteomes" id="UP001529510"/>
    </source>
</evidence>
<feature type="compositionally biased region" description="Polar residues" evidence="1">
    <location>
        <begin position="94"/>
        <end position="103"/>
    </location>
</feature>
<feature type="compositionally biased region" description="Basic and acidic residues" evidence="1">
    <location>
        <begin position="66"/>
        <end position="83"/>
    </location>
</feature>
<feature type="region of interest" description="Disordered" evidence="1">
    <location>
        <begin position="14"/>
        <end position="151"/>
    </location>
</feature>
<dbReference type="PANTHER" id="PTHR11324">
    <property type="entry name" value="IL16-RELATED"/>
    <property type="match status" value="1"/>
</dbReference>
<dbReference type="PANTHER" id="PTHR11324:SF16">
    <property type="entry name" value="PDZ DOMAIN-CONTAINING PROTEIN 2"/>
    <property type="match status" value="1"/>
</dbReference>
<sequence>CIYLIMLRRIKRKAPVPPCNGSGGNSVDVSNEHRRNVSSEPAASPTQNGQSGKRTRKFGVITRSSFTRDSKDSKDSRDFEHENGYSSMEAELTSPESSTPQDTPTDDSPFIGPPVLISNHMTVGSTATLPSRSRLSESYKTESITSEPSSQ</sequence>
<organism evidence="2 3">
    <name type="scientific">Cirrhinus mrigala</name>
    <name type="common">Mrigala</name>
    <dbReference type="NCBI Taxonomy" id="683832"/>
    <lineage>
        <taxon>Eukaryota</taxon>
        <taxon>Metazoa</taxon>
        <taxon>Chordata</taxon>
        <taxon>Craniata</taxon>
        <taxon>Vertebrata</taxon>
        <taxon>Euteleostomi</taxon>
        <taxon>Actinopterygii</taxon>
        <taxon>Neopterygii</taxon>
        <taxon>Teleostei</taxon>
        <taxon>Ostariophysi</taxon>
        <taxon>Cypriniformes</taxon>
        <taxon>Cyprinidae</taxon>
        <taxon>Labeoninae</taxon>
        <taxon>Labeonini</taxon>
        <taxon>Cirrhinus</taxon>
    </lineage>
</organism>
<feature type="non-terminal residue" evidence="2">
    <location>
        <position position="1"/>
    </location>
</feature>
<keyword evidence="3" id="KW-1185">Reference proteome</keyword>
<evidence type="ECO:0000313" key="2">
    <source>
        <dbReference type="EMBL" id="KAL0193057.1"/>
    </source>
</evidence>
<evidence type="ECO:0000256" key="1">
    <source>
        <dbReference type="SAM" id="MobiDB-lite"/>
    </source>
</evidence>
<comment type="caution">
    <text evidence="2">The sequence shown here is derived from an EMBL/GenBank/DDBJ whole genome shotgun (WGS) entry which is preliminary data.</text>
</comment>
<dbReference type="EMBL" id="JAMKFB020000005">
    <property type="protein sequence ID" value="KAL0193057.1"/>
    <property type="molecule type" value="Genomic_DNA"/>
</dbReference>
<dbReference type="AlphaFoldDB" id="A0ABD0R3G0"/>
<feature type="compositionally biased region" description="Polar residues" evidence="1">
    <location>
        <begin position="119"/>
        <end position="133"/>
    </location>
</feature>
<name>A0ABD0R3G0_CIRMR</name>